<evidence type="ECO:0000313" key="6">
    <source>
        <dbReference type="WBParaSite" id="TREG1_81900.2"/>
    </source>
</evidence>
<dbReference type="GO" id="GO:0006402">
    <property type="term" value="P:mRNA catabolic process"/>
    <property type="evidence" value="ECO:0007669"/>
    <property type="project" value="TreeGrafter"/>
</dbReference>
<dbReference type="InterPro" id="IPR011990">
    <property type="entry name" value="TPR-like_helical_dom_sf"/>
</dbReference>
<dbReference type="GO" id="GO:0005737">
    <property type="term" value="C:cytoplasm"/>
    <property type="evidence" value="ECO:0007669"/>
    <property type="project" value="UniProtKB-SubCell"/>
</dbReference>
<evidence type="ECO:0000313" key="7">
    <source>
        <dbReference type="WBParaSite" id="TREG1_81900.3"/>
    </source>
</evidence>
<keyword evidence="2" id="KW-0805">Transcription regulation</keyword>
<keyword evidence="2" id="KW-0943">RNA-mediated gene silencing</keyword>
<evidence type="ECO:0000313" key="5">
    <source>
        <dbReference type="WBParaSite" id="TREG1_81900.1"/>
    </source>
</evidence>
<dbReference type="GO" id="GO:0017148">
    <property type="term" value="P:negative regulation of translation"/>
    <property type="evidence" value="ECO:0007669"/>
    <property type="project" value="TreeGrafter"/>
</dbReference>
<dbReference type="SUPFAM" id="SSF48452">
    <property type="entry name" value="TPR-like"/>
    <property type="match status" value="1"/>
</dbReference>
<keyword evidence="2" id="KW-0539">Nucleus</keyword>
<keyword evidence="2" id="KW-0810">Translation regulation</keyword>
<keyword evidence="2" id="KW-0804">Transcription</keyword>
<evidence type="ECO:0000256" key="2">
    <source>
        <dbReference type="RuleBase" id="RU367083"/>
    </source>
</evidence>
<name>A0AA85KAX0_TRIRE</name>
<comment type="function">
    <text evidence="2">Component of the CCR4-NOT complex which is one of the major cellular mRNA deadenylases and is linked to various cellular processes including bulk mRNA degradation, miRNA-mediated repression, translational repression during translational initiation and general transcription regulation.</text>
</comment>
<dbReference type="AlphaFoldDB" id="A0AA85KAX0"/>
<dbReference type="PANTHER" id="PTHR12979:SF5">
    <property type="entry name" value="CCR4-NOT TRANSCRIPTION COMPLEX SUBUNIT 10"/>
    <property type="match status" value="1"/>
</dbReference>
<keyword evidence="2" id="KW-0963">Cytoplasm</keyword>
<dbReference type="WBParaSite" id="TREG1_81900.3">
    <property type="protein sequence ID" value="TREG1_81900.3"/>
    <property type="gene ID" value="TREG1_81900"/>
</dbReference>
<dbReference type="WBParaSite" id="TREG1_81900.2">
    <property type="protein sequence ID" value="TREG1_81900.2"/>
    <property type="gene ID" value="TREG1_81900"/>
</dbReference>
<protein>
    <recommendedName>
        <fullName evidence="2">CCR4-NOT transcription complex subunit 10</fullName>
    </recommendedName>
</protein>
<organism evidence="4 7">
    <name type="scientific">Trichobilharzia regenti</name>
    <name type="common">Nasal bird schistosome</name>
    <dbReference type="NCBI Taxonomy" id="157069"/>
    <lineage>
        <taxon>Eukaryota</taxon>
        <taxon>Metazoa</taxon>
        <taxon>Spiralia</taxon>
        <taxon>Lophotrochozoa</taxon>
        <taxon>Platyhelminthes</taxon>
        <taxon>Trematoda</taxon>
        <taxon>Digenea</taxon>
        <taxon>Strigeidida</taxon>
        <taxon>Schistosomatoidea</taxon>
        <taxon>Schistosomatidae</taxon>
        <taxon>Trichobilharzia</taxon>
    </lineage>
</organism>
<dbReference type="PANTHER" id="PTHR12979">
    <property type="entry name" value="CCR4-NOT TRANSCRIPTION COMPLEX SUBUNIT 10"/>
    <property type="match status" value="1"/>
</dbReference>
<evidence type="ECO:0000256" key="3">
    <source>
        <dbReference type="SAM" id="MobiDB-lite"/>
    </source>
</evidence>
<dbReference type="Gene3D" id="1.25.40.10">
    <property type="entry name" value="Tetratricopeptide repeat domain"/>
    <property type="match status" value="1"/>
</dbReference>
<feature type="region of interest" description="Disordered" evidence="3">
    <location>
        <begin position="319"/>
        <end position="360"/>
    </location>
</feature>
<evidence type="ECO:0000256" key="1">
    <source>
        <dbReference type="ARBA" id="ARBA00010080"/>
    </source>
</evidence>
<keyword evidence="4" id="KW-1185">Reference proteome</keyword>
<dbReference type="GO" id="GO:0031047">
    <property type="term" value="P:regulatory ncRNA-mediated gene silencing"/>
    <property type="evidence" value="ECO:0007669"/>
    <property type="project" value="UniProtKB-UniRule"/>
</dbReference>
<proteinExistence type="inferred from homology"/>
<reference evidence="5 6" key="2">
    <citation type="submission" date="2023-11" db="UniProtKB">
        <authorList>
            <consortium name="WormBaseParasite"/>
        </authorList>
    </citation>
    <scope>IDENTIFICATION</scope>
</reference>
<dbReference type="GO" id="GO:0005634">
    <property type="term" value="C:nucleus"/>
    <property type="evidence" value="ECO:0007669"/>
    <property type="project" value="UniProtKB-SubCell"/>
</dbReference>
<dbReference type="Proteomes" id="UP000050795">
    <property type="component" value="Unassembled WGS sequence"/>
</dbReference>
<dbReference type="InterPro" id="IPR039740">
    <property type="entry name" value="CNOT10"/>
</dbReference>
<evidence type="ECO:0000313" key="4">
    <source>
        <dbReference type="Proteomes" id="UP000050795"/>
    </source>
</evidence>
<dbReference type="GO" id="GO:0030014">
    <property type="term" value="C:CCR4-NOT complex"/>
    <property type="evidence" value="ECO:0007669"/>
    <property type="project" value="UniProtKB-UniRule"/>
</dbReference>
<comment type="subcellular location">
    <subcellularLocation>
        <location evidence="2">Cytoplasm</location>
    </subcellularLocation>
    <subcellularLocation>
        <location evidence="2">Nucleus</location>
    </subcellularLocation>
</comment>
<accession>A0AA85KAX0</accession>
<dbReference type="WBParaSite" id="TREG1_81900.1">
    <property type="protein sequence ID" value="TREG1_81900.1"/>
    <property type="gene ID" value="TREG1_81900"/>
</dbReference>
<reference evidence="4" key="1">
    <citation type="submission" date="2022-06" db="EMBL/GenBank/DDBJ databases">
        <authorList>
            <person name="Berger JAMES D."/>
            <person name="Berger JAMES D."/>
        </authorList>
    </citation>
    <scope>NUCLEOTIDE SEQUENCE [LARGE SCALE GENOMIC DNA]</scope>
</reference>
<sequence length="837" mass="94073">MSTEVTEDERLISEAASYYRCRDFKQCSLIMEKLKIGRLNDTKINMNNSLLNYVHKSSYSASEQYIRELKQIATVEGVNLDDYDDKTGSLGRRSSDRLDEVCNSKDVLSSQIAPQFVSRSSIAINLLYNYSVVLFYQRQYTQVERLLATCLDISTNSESADNNNNKVTIAKGVPLASQSPSCIDQPTASLIQTMDLTPSTDLDLCRRIILLWLEVSLRLFQAERVFELCDYWILCLNSLSVTCESANNTPVNTCSSLEQPNPNSRHLNNNNNTILSVLLGIKKPIQLYYIKACLLTGRLNDAENELNCFMSEDDVPIVKSEENPPKNEFTPLPGDDNNAGDRKSETASQSNPKDDNNNHCSTVDWSTGNAVYFLQAQLAYLKGCYSDAVKSLSSIPPPSYNSSVMNDWESIILKNNLALLYHRTGRFTSSVIHLRNALKQVDKTLDTATQSVNTDLRCMLNHQNGCFSIGEYSELLNQIPLHVSSLIEHYELVYNYGIQLLCTQRPLDAFSTLSQLVRIYPRNPRLWFRLAECCIKLHCPHNLSLWKLESRKRCVVESVGCGVFRKLMLASVNPETVNPKVDEALLSSPSLEFASLALRNALLLLPIPPVKLITNASSSKNTITSSYIADLVKWSNKQFVPTYPSPTPLWGIGLLHFLSALHVNISYVALCLNQPIEAIHSASQMLSFIPQNENSPVGSVKCGTYGTNLGAIAPKAHSYLCRIYYAEALTYLDRIDEATSLLHISSDNEFNSIARCLNGVCFETPFLFPNIDESVNNITEVCNQFSQSTLMMNTHSKQSVTRPIDFPANPYSLLHYSPIILQFYWLFKNNTVYQNNI</sequence>
<comment type="similarity">
    <text evidence="1 2">Belongs to the CNOT10 family.</text>
</comment>